<comment type="caution">
    <text evidence="2">The sequence shown here is derived from an EMBL/GenBank/DDBJ whole genome shotgun (WGS) entry which is preliminary data.</text>
</comment>
<dbReference type="GO" id="GO:0032259">
    <property type="term" value="P:methylation"/>
    <property type="evidence" value="ECO:0007669"/>
    <property type="project" value="UniProtKB-KW"/>
</dbReference>
<dbReference type="GO" id="GO:0008168">
    <property type="term" value="F:methyltransferase activity"/>
    <property type="evidence" value="ECO:0007669"/>
    <property type="project" value="UniProtKB-KW"/>
</dbReference>
<dbReference type="Pfam" id="PF04208">
    <property type="entry name" value="MtrA"/>
    <property type="match status" value="1"/>
</dbReference>
<name>A0AA35TMD4_GEOBA</name>
<evidence type="ECO:0000256" key="1">
    <source>
        <dbReference type="ARBA" id="ARBA00022679"/>
    </source>
</evidence>
<accession>A0AA35TMD4</accession>
<dbReference type="EMBL" id="CASHTH010003886">
    <property type="protein sequence ID" value="CAI8050863.1"/>
    <property type="molecule type" value="Genomic_DNA"/>
</dbReference>
<evidence type="ECO:0000313" key="3">
    <source>
        <dbReference type="Proteomes" id="UP001174909"/>
    </source>
</evidence>
<dbReference type="InterPro" id="IPR030688">
    <property type="entry name" value="MeTrfase_MtrA/MtxA"/>
</dbReference>
<keyword evidence="1" id="KW-0808">Transferase</keyword>
<gene>
    <name evidence="2" type="ORF">GBAR_LOCUS27899</name>
</gene>
<evidence type="ECO:0000313" key="2">
    <source>
        <dbReference type="EMBL" id="CAI8050863.1"/>
    </source>
</evidence>
<keyword evidence="2" id="KW-0489">Methyltransferase</keyword>
<reference evidence="2" key="1">
    <citation type="submission" date="2023-03" db="EMBL/GenBank/DDBJ databases">
        <authorList>
            <person name="Steffen K."/>
            <person name="Cardenas P."/>
        </authorList>
    </citation>
    <scope>NUCLEOTIDE SEQUENCE</scope>
</reference>
<protein>
    <submittedName>
        <fullName evidence="2">Methyltransferase Mtx subunit A</fullName>
    </submittedName>
</protein>
<dbReference type="AlphaFoldDB" id="A0AA35TMD4"/>
<dbReference type="Proteomes" id="UP001174909">
    <property type="component" value="Unassembled WGS sequence"/>
</dbReference>
<organism evidence="2 3">
    <name type="scientific">Geodia barretti</name>
    <name type="common">Barrett's horny sponge</name>
    <dbReference type="NCBI Taxonomy" id="519541"/>
    <lineage>
        <taxon>Eukaryota</taxon>
        <taxon>Metazoa</taxon>
        <taxon>Porifera</taxon>
        <taxon>Demospongiae</taxon>
        <taxon>Heteroscleromorpha</taxon>
        <taxon>Tetractinellida</taxon>
        <taxon>Astrophorina</taxon>
        <taxon>Geodiidae</taxon>
        <taxon>Geodia</taxon>
    </lineage>
</organism>
<proteinExistence type="predicted"/>
<keyword evidence="3" id="KW-1185">Reference proteome</keyword>
<sequence>MNGIEYVLGEACKILLPIPEEVYRGSDGSPVAVCTLSSISLLKEIASSETLGRVAIAGRLLSENRGIDALIRFVVSSPNVRTVVVCGREVRGHRAGHSLLALYRNGADGAGRIVGSSSPDPVLQTPHAEIERFRRQVTIVDRIGQTDRAEIDRLVRSMTQ</sequence>